<proteinExistence type="predicted"/>
<feature type="region of interest" description="Disordered" evidence="1">
    <location>
        <begin position="37"/>
        <end position="56"/>
    </location>
</feature>
<keyword evidence="3" id="KW-1185">Reference proteome</keyword>
<dbReference type="Proteomes" id="UP000703269">
    <property type="component" value="Unassembled WGS sequence"/>
</dbReference>
<sequence length="105" mass="11724">MKREHDTPQSEANQHDELGLLGMLSCRAVVEPRVRAAVAQSSRGERPSSRKPRTTVVEARRRCAVFGRRAVVTVDVGVYGHRRRRAVVEPPCRAVVERTGTQPLL</sequence>
<gene>
    <name evidence="2" type="ORF">PsYK624_146090</name>
</gene>
<evidence type="ECO:0000313" key="3">
    <source>
        <dbReference type="Proteomes" id="UP000703269"/>
    </source>
</evidence>
<dbReference type="AlphaFoldDB" id="A0A9P3LKI5"/>
<accession>A0A9P3LKI5</accession>
<evidence type="ECO:0000256" key="1">
    <source>
        <dbReference type="SAM" id="MobiDB-lite"/>
    </source>
</evidence>
<name>A0A9P3LKI5_9APHY</name>
<dbReference type="EMBL" id="BPQB01000086">
    <property type="protein sequence ID" value="GJE98380.1"/>
    <property type="molecule type" value="Genomic_DNA"/>
</dbReference>
<evidence type="ECO:0000313" key="2">
    <source>
        <dbReference type="EMBL" id="GJE98380.1"/>
    </source>
</evidence>
<reference evidence="2 3" key="1">
    <citation type="submission" date="2021-08" db="EMBL/GenBank/DDBJ databases">
        <title>Draft Genome Sequence of Phanerochaete sordida strain YK-624.</title>
        <authorList>
            <person name="Mori T."/>
            <person name="Dohra H."/>
            <person name="Suzuki T."/>
            <person name="Kawagishi H."/>
            <person name="Hirai H."/>
        </authorList>
    </citation>
    <scope>NUCLEOTIDE SEQUENCE [LARGE SCALE GENOMIC DNA]</scope>
    <source>
        <strain evidence="2 3">YK-624</strain>
    </source>
</reference>
<organism evidence="2 3">
    <name type="scientific">Phanerochaete sordida</name>
    <dbReference type="NCBI Taxonomy" id="48140"/>
    <lineage>
        <taxon>Eukaryota</taxon>
        <taxon>Fungi</taxon>
        <taxon>Dikarya</taxon>
        <taxon>Basidiomycota</taxon>
        <taxon>Agaricomycotina</taxon>
        <taxon>Agaricomycetes</taxon>
        <taxon>Polyporales</taxon>
        <taxon>Phanerochaetaceae</taxon>
        <taxon>Phanerochaete</taxon>
    </lineage>
</organism>
<comment type="caution">
    <text evidence="2">The sequence shown here is derived from an EMBL/GenBank/DDBJ whole genome shotgun (WGS) entry which is preliminary data.</text>
</comment>
<protein>
    <submittedName>
        <fullName evidence="2">Uncharacterized protein</fullName>
    </submittedName>
</protein>